<proteinExistence type="predicted"/>
<accession>A0A401PEJ1</accession>
<feature type="non-terminal residue" evidence="1">
    <location>
        <position position="1"/>
    </location>
</feature>
<name>A0A401PEJ1_SCYTO</name>
<evidence type="ECO:0000313" key="2">
    <source>
        <dbReference type="Proteomes" id="UP000288216"/>
    </source>
</evidence>
<gene>
    <name evidence="1" type="ORF">scyTo_0001610</name>
</gene>
<evidence type="ECO:0000313" key="1">
    <source>
        <dbReference type="EMBL" id="GCB71531.1"/>
    </source>
</evidence>
<sequence length="57" mass="6861">EVRTVGFPIARQRQELPTSKDGHLHGFDHLWQTCPTFWWRRSDEIPYPIIELNKKQT</sequence>
<organism evidence="1 2">
    <name type="scientific">Scyliorhinus torazame</name>
    <name type="common">Cloudy catshark</name>
    <name type="synonym">Catulus torazame</name>
    <dbReference type="NCBI Taxonomy" id="75743"/>
    <lineage>
        <taxon>Eukaryota</taxon>
        <taxon>Metazoa</taxon>
        <taxon>Chordata</taxon>
        <taxon>Craniata</taxon>
        <taxon>Vertebrata</taxon>
        <taxon>Chondrichthyes</taxon>
        <taxon>Elasmobranchii</taxon>
        <taxon>Galeomorphii</taxon>
        <taxon>Galeoidea</taxon>
        <taxon>Carcharhiniformes</taxon>
        <taxon>Scyliorhinidae</taxon>
        <taxon>Scyliorhinus</taxon>
    </lineage>
</organism>
<keyword evidence="2" id="KW-1185">Reference proteome</keyword>
<reference evidence="1 2" key="1">
    <citation type="journal article" date="2018" name="Nat. Ecol. Evol.">
        <title>Shark genomes provide insights into elasmobranch evolution and the origin of vertebrates.</title>
        <authorList>
            <person name="Hara Y"/>
            <person name="Yamaguchi K"/>
            <person name="Onimaru K"/>
            <person name="Kadota M"/>
            <person name="Koyanagi M"/>
            <person name="Keeley SD"/>
            <person name="Tatsumi K"/>
            <person name="Tanaka K"/>
            <person name="Motone F"/>
            <person name="Kageyama Y"/>
            <person name="Nozu R"/>
            <person name="Adachi N"/>
            <person name="Nishimura O"/>
            <person name="Nakagawa R"/>
            <person name="Tanegashima C"/>
            <person name="Kiyatake I"/>
            <person name="Matsumoto R"/>
            <person name="Murakumo K"/>
            <person name="Nishida K"/>
            <person name="Terakita A"/>
            <person name="Kuratani S"/>
            <person name="Sato K"/>
            <person name="Hyodo S Kuraku.S."/>
        </authorList>
    </citation>
    <scope>NUCLEOTIDE SEQUENCE [LARGE SCALE GENOMIC DNA]</scope>
</reference>
<dbReference type="EMBL" id="BFAA01000367">
    <property type="protein sequence ID" value="GCB71531.1"/>
    <property type="molecule type" value="Genomic_DNA"/>
</dbReference>
<dbReference type="Proteomes" id="UP000288216">
    <property type="component" value="Unassembled WGS sequence"/>
</dbReference>
<comment type="caution">
    <text evidence="1">The sequence shown here is derived from an EMBL/GenBank/DDBJ whole genome shotgun (WGS) entry which is preliminary data.</text>
</comment>
<protein>
    <submittedName>
        <fullName evidence="1">Uncharacterized protein</fullName>
    </submittedName>
</protein>
<dbReference type="AlphaFoldDB" id="A0A401PEJ1"/>